<dbReference type="PANTHER" id="PTHR47180:SF1">
    <property type="entry name" value="ADP-RIBOSYLATION FACTOR-BINDING PROTEIN GGA1-RELATED"/>
    <property type="match status" value="1"/>
</dbReference>
<dbReference type="FunFam" id="1.25.40.90:FF:000008">
    <property type="entry name" value="VHS domain protein"/>
    <property type="match status" value="1"/>
</dbReference>
<dbReference type="SUPFAM" id="SSF48464">
    <property type="entry name" value="ENTH/VHS domain"/>
    <property type="match status" value="1"/>
</dbReference>
<sequence length="519" mass="56982">MSYNHQSRVARGHASSSSSASASASAASAISSFADWAARSLDPELKITPVQSYVERCCDPMNTQPNIALNLELADYIKQKQANTPREAASAVVQRINSRHPHVSQLALDLLDHLVKNVGYPFHLQIATKEFLNELVKRFPERPPLFPSPAQTRILKLINEWKNTLCVDSRRKEDLVHIRDMHRLLTYKGYRFPSLDSRSKGVLNPENNLQTPEELEEEDRAAQAAKLQELIRRGTPRDLEQAQELMKIMSGAEPERKPDYASQTAKELDKVQSRAFLLNDMLDNYQQGEKFVRGDGYDQIASHLRSVQPRLQKWISQEEDTESEQIDRLLLLNDLVNQVCERYDAFKKGDYSAKVHIDPSIDPAKGGSAAVPTAKMSDLISFDDESANPASNASGTASNSIMDDFASLTFGDNATTQQTPSQPATNSSGLPFDLFDTSKLSQPPSSSGGVSLPPSMRPASSSGGIATPVGLDRVSSPLGDWGALQLPVNATPRNGTPTPGGTPSRQASKTKDPFEDLLS</sequence>
<dbReference type="GO" id="GO:0035091">
    <property type="term" value="F:phosphatidylinositol binding"/>
    <property type="evidence" value="ECO:0007669"/>
    <property type="project" value="InterPro"/>
</dbReference>
<keyword evidence="3" id="KW-0653">Protein transport</keyword>
<evidence type="ECO:0000256" key="4">
    <source>
        <dbReference type="ARBA" id="ARBA00023034"/>
    </source>
</evidence>
<dbReference type="InterPro" id="IPR038425">
    <property type="entry name" value="GAT_sf"/>
</dbReference>
<accession>A0A316UFE7</accession>
<name>A0A316UFE7_9BASI</name>
<evidence type="ECO:0000259" key="8">
    <source>
        <dbReference type="PROSITE" id="PS50909"/>
    </source>
</evidence>
<dbReference type="GO" id="GO:0005829">
    <property type="term" value="C:cytosol"/>
    <property type="evidence" value="ECO:0007669"/>
    <property type="project" value="GOC"/>
</dbReference>
<feature type="domain" description="VHS" evidence="7">
    <location>
        <begin position="57"/>
        <end position="193"/>
    </location>
</feature>
<comment type="function">
    <text evidence="5">May play a role in the regulation of membrane traffic through the trans-Golgi network.</text>
</comment>
<evidence type="ECO:0000256" key="5">
    <source>
        <dbReference type="ARBA" id="ARBA00053552"/>
    </source>
</evidence>
<dbReference type="Proteomes" id="UP000245942">
    <property type="component" value="Unassembled WGS sequence"/>
</dbReference>
<dbReference type="InterPro" id="IPR002014">
    <property type="entry name" value="VHS_dom"/>
</dbReference>
<dbReference type="Pfam" id="PF00790">
    <property type="entry name" value="VHS"/>
    <property type="match status" value="1"/>
</dbReference>
<dbReference type="GO" id="GO:0043130">
    <property type="term" value="F:ubiquitin binding"/>
    <property type="evidence" value="ECO:0007669"/>
    <property type="project" value="InterPro"/>
</dbReference>
<dbReference type="InterPro" id="IPR052653">
    <property type="entry name" value="ARF-binding"/>
</dbReference>
<proteinExistence type="predicted"/>
<reference evidence="9 10" key="1">
    <citation type="journal article" date="2018" name="Mol. Biol. Evol.">
        <title>Broad Genomic Sampling Reveals a Smut Pathogenic Ancestry of the Fungal Clade Ustilaginomycotina.</title>
        <authorList>
            <person name="Kijpornyongpan T."/>
            <person name="Mondo S.J."/>
            <person name="Barry K."/>
            <person name="Sandor L."/>
            <person name="Lee J."/>
            <person name="Lipzen A."/>
            <person name="Pangilinan J."/>
            <person name="LaButti K."/>
            <person name="Hainaut M."/>
            <person name="Henrissat B."/>
            <person name="Grigoriev I.V."/>
            <person name="Spatafora J.W."/>
            <person name="Aime M.C."/>
        </authorList>
    </citation>
    <scope>NUCLEOTIDE SEQUENCE [LARGE SCALE GENOMIC DNA]</scope>
    <source>
        <strain evidence="9 10">MCA 4718</strain>
    </source>
</reference>
<dbReference type="Gene3D" id="1.25.40.90">
    <property type="match status" value="1"/>
</dbReference>
<feature type="compositionally biased region" description="Low complexity" evidence="6">
    <location>
        <begin position="413"/>
        <end position="428"/>
    </location>
</feature>
<organism evidence="9 10">
    <name type="scientific">Pseudomicrostroma glucosiphilum</name>
    <dbReference type="NCBI Taxonomy" id="1684307"/>
    <lineage>
        <taxon>Eukaryota</taxon>
        <taxon>Fungi</taxon>
        <taxon>Dikarya</taxon>
        <taxon>Basidiomycota</taxon>
        <taxon>Ustilaginomycotina</taxon>
        <taxon>Exobasidiomycetes</taxon>
        <taxon>Microstromatales</taxon>
        <taxon>Microstromatales incertae sedis</taxon>
        <taxon>Pseudomicrostroma</taxon>
    </lineage>
</organism>
<keyword evidence="2" id="KW-0813">Transport</keyword>
<keyword evidence="10" id="KW-1185">Reference proteome</keyword>
<dbReference type="STRING" id="1684307.A0A316UFE7"/>
<dbReference type="EMBL" id="KZ819321">
    <property type="protein sequence ID" value="PWN24037.1"/>
    <property type="molecule type" value="Genomic_DNA"/>
</dbReference>
<dbReference type="SUPFAM" id="SSF89009">
    <property type="entry name" value="GAT-like domain"/>
    <property type="match status" value="1"/>
</dbReference>
<dbReference type="CDD" id="cd14235">
    <property type="entry name" value="GAT_GGA_fungi"/>
    <property type="match status" value="1"/>
</dbReference>
<dbReference type="InterPro" id="IPR004152">
    <property type="entry name" value="GAT_dom"/>
</dbReference>
<dbReference type="AlphaFoldDB" id="A0A316UFE7"/>
<dbReference type="Gene3D" id="1.20.58.160">
    <property type="match status" value="1"/>
</dbReference>
<evidence type="ECO:0000313" key="10">
    <source>
        <dbReference type="Proteomes" id="UP000245942"/>
    </source>
</evidence>
<dbReference type="InterPro" id="IPR008942">
    <property type="entry name" value="ENTH_VHS"/>
</dbReference>
<evidence type="ECO:0000256" key="3">
    <source>
        <dbReference type="ARBA" id="ARBA00022927"/>
    </source>
</evidence>
<feature type="compositionally biased region" description="Basic and acidic residues" evidence="6">
    <location>
        <begin position="509"/>
        <end position="519"/>
    </location>
</feature>
<protein>
    <submittedName>
        <fullName evidence="9">VHS-domain-containing protein</fullName>
    </submittedName>
</protein>
<dbReference type="Pfam" id="PF03127">
    <property type="entry name" value="GAT"/>
    <property type="match status" value="1"/>
</dbReference>
<dbReference type="PANTHER" id="PTHR47180">
    <property type="entry name" value="ADP-RIBOSYLATION FACTOR-BINDING PROTEIN GGA1-RELATED"/>
    <property type="match status" value="1"/>
</dbReference>
<evidence type="ECO:0000313" key="9">
    <source>
        <dbReference type="EMBL" id="PWN24037.1"/>
    </source>
</evidence>
<dbReference type="RefSeq" id="XP_025351197.1">
    <property type="nucleotide sequence ID" value="XM_025490784.1"/>
</dbReference>
<dbReference type="GeneID" id="37012518"/>
<gene>
    <name evidence="9" type="ORF">BCV69DRAFT_265482</name>
</gene>
<dbReference type="PROSITE" id="PS50909">
    <property type="entry name" value="GAT"/>
    <property type="match status" value="1"/>
</dbReference>
<dbReference type="GO" id="GO:0043328">
    <property type="term" value="P:protein transport to vacuole involved in ubiquitin-dependent protein catabolic process via the multivesicular body sorting pathway"/>
    <property type="evidence" value="ECO:0007669"/>
    <property type="project" value="TreeGrafter"/>
</dbReference>
<dbReference type="SMART" id="SM00288">
    <property type="entry name" value="VHS"/>
    <property type="match status" value="1"/>
</dbReference>
<dbReference type="OrthoDB" id="2018246at2759"/>
<dbReference type="CDD" id="cd16998">
    <property type="entry name" value="VHS_GGA_fungi"/>
    <property type="match status" value="1"/>
</dbReference>
<evidence type="ECO:0000259" key="7">
    <source>
        <dbReference type="PROSITE" id="PS50179"/>
    </source>
</evidence>
<dbReference type="GO" id="GO:0006895">
    <property type="term" value="P:Golgi to endosome transport"/>
    <property type="evidence" value="ECO:0007669"/>
    <property type="project" value="TreeGrafter"/>
</dbReference>
<keyword evidence="4" id="KW-0333">Golgi apparatus</keyword>
<evidence type="ECO:0000256" key="6">
    <source>
        <dbReference type="SAM" id="MobiDB-lite"/>
    </source>
</evidence>
<feature type="compositionally biased region" description="Low complexity" evidence="6">
    <location>
        <begin position="440"/>
        <end position="454"/>
    </location>
</feature>
<evidence type="ECO:0000256" key="1">
    <source>
        <dbReference type="ARBA" id="ARBA00004601"/>
    </source>
</evidence>
<dbReference type="FunFam" id="1.20.58.160:FF:000005">
    <property type="entry name" value="Unplaced genomic scaffold supercont1.2, whole genome shotgun sequence"/>
    <property type="match status" value="1"/>
</dbReference>
<dbReference type="GO" id="GO:0005802">
    <property type="term" value="C:trans-Golgi network"/>
    <property type="evidence" value="ECO:0007669"/>
    <property type="project" value="TreeGrafter"/>
</dbReference>
<feature type="domain" description="GAT" evidence="8">
    <location>
        <begin position="220"/>
        <end position="348"/>
    </location>
</feature>
<evidence type="ECO:0000256" key="2">
    <source>
        <dbReference type="ARBA" id="ARBA00022448"/>
    </source>
</evidence>
<comment type="subcellular location">
    <subcellularLocation>
        <location evidence="1">Golgi apparatus</location>
        <location evidence="1">trans-Golgi network</location>
    </subcellularLocation>
</comment>
<dbReference type="PROSITE" id="PS50179">
    <property type="entry name" value="VHS"/>
    <property type="match status" value="1"/>
</dbReference>
<feature type="region of interest" description="Disordered" evidence="6">
    <location>
        <begin position="411"/>
        <end position="519"/>
    </location>
</feature>
<dbReference type="GO" id="GO:0006896">
    <property type="term" value="P:Golgi to vacuole transport"/>
    <property type="evidence" value="ECO:0007669"/>
    <property type="project" value="UniProtKB-ARBA"/>
</dbReference>